<proteinExistence type="predicted"/>
<dbReference type="RefSeq" id="WP_189516000.1">
    <property type="nucleotide sequence ID" value="NZ_BMXG01000018.1"/>
</dbReference>
<organism evidence="2 3">
    <name type="scientific">Cerasicoccus arenae</name>
    <dbReference type="NCBI Taxonomy" id="424488"/>
    <lineage>
        <taxon>Bacteria</taxon>
        <taxon>Pseudomonadati</taxon>
        <taxon>Verrucomicrobiota</taxon>
        <taxon>Opitutia</taxon>
        <taxon>Puniceicoccales</taxon>
        <taxon>Cerasicoccaceae</taxon>
        <taxon>Cerasicoccus</taxon>
    </lineage>
</organism>
<comment type="caution">
    <text evidence="2">The sequence shown here is derived from an EMBL/GenBank/DDBJ whole genome shotgun (WGS) entry which is preliminary data.</text>
</comment>
<sequence length="835" mass="92718">MLKRLILASLVVLLGVCISHADLENFVVDKRAIYYQTEPSIALVPAYGAYLDYYFDLVGNPNLYSASFSANLHEEPIQFKDDYQWRGYRAFSTLTNLKSTYPNTQFYDFTTWLFAQGNKVSQGIFSSPANFPDYAPVINNYNNAQSIFATSKFTFSMQRSASGFAGSGFVNYIQLTLFDPVTLNIIYDGLYDKYDQLLDVPGNTLSSNRNYFARIRYISPSALNPASNFSEYAVLSRYLRETWLRISTTGSAPSLVPTLSRSYHWAQESADNLFATPDENVITVKIPRPALDDLGQATLSRLDIRQTFELPDNDDPDYAFALDLTGDDLDSGLFSVGWQWNSGVTRAEIANCDWPAPAIGPEILNWEACQEIAPMVDFTVSVQQPDNAPNDLNATLEFRDLDDVLVATVESTVNANDGIIEVIIPGNTLNGSQDFIAKLILEPNAIPTVGIDQKVINIVEFPIATDMAIWPGVKSAGLYRGYYFDNETGEPDTSIRASFSAIITEDIAGDIDSASIERQITSIIVPKASGEYQLSRVPVIADEFRLSRYFTSESAMLDDYPNAVYQLKTIIDTEQSQANIALQDLPNSVPTIQVNTNYFQDGLDPSLPIAINWTGIDASGDNVTVEVRVNSQTPSASENEVDVIRLENIAADGLSGFIPANILPANTEFNIYIVFRRNLQVNSTQFADAEIILGDEHFTNATLTTSSANYHNWLANFLNEEQLNDPAYTLPTANPDGDPFNNIQEYALNFNPLTPSTPPQINDVGSSYLYEFNWRSDNPLLNYEVVYSITLIPPFTPYDGTPSIISGNPYSLVRLTFPGSTRLFIQLILNYGTAE</sequence>
<protein>
    <submittedName>
        <fullName evidence="2">Uncharacterized protein</fullName>
    </submittedName>
</protein>
<dbReference type="Proteomes" id="UP000642829">
    <property type="component" value="Unassembled WGS sequence"/>
</dbReference>
<evidence type="ECO:0000313" key="3">
    <source>
        <dbReference type="Proteomes" id="UP000642829"/>
    </source>
</evidence>
<reference evidence="2" key="2">
    <citation type="submission" date="2020-09" db="EMBL/GenBank/DDBJ databases">
        <authorList>
            <person name="Sun Q."/>
            <person name="Kim S."/>
        </authorList>
    </citation>
    <scope>NUCLEOTIDE SEQUENCE</scope>
    <source>
        <strain evidence="2">KCTC 12870</strain>
    </source>
</reference>
<feature type="chain" id="PRO_5035176820" evidence="1">
    <location>
        <begin position="22"/>
        <end position="835"/>
    </location>
</feature>
<dbReference type="AlphaFoldDB" id="A0A8J3DHJ1"/>
<reference evidence="2" key="1">
    <citation type="journal article" date="2014" name="Int. J. Syst. Evol. Microbiol.">
        <title>Complete genome sequence of Corynebacterium casei LMG S-19264T (=DSM 44701T), isolated from a smear-ripened cheese.</title>
        <authorList>
            <consortium name="US DOE Joint Genome Institute (JGI-PGF)"/>
            <person name="Walter F."/>
            <person name="Albersmeier A."/>
            <person name="Kalinowski J."/>
            <person name="Ruckert C."/>
        </authorList>
    </citation>
    <scope>NUCLEOTIDE SEQUENCE</scope>
    <source>
        <strain evidence="2">KCTC 12870</strain>
    </source>
</reference>
<keyword evidence="1" id="KW-0732">Signal</keyword>
<dbReference type="EMBL" id="BMXG01000018">
    <property type="protein sequence ID" value="GHC07941.1"/>
    <property type="molecule type" value="Genomic_DNA"/>
</dbReference>
<gene>
    <name evidence="2" type="ORF">GCM10007047_26470</name>
</gene>
<evidence type="ECO:0000256" key="1">
    <source>
        <dbReference type="SAM" id="SignalP"/>
    </source>
</evidence>
<feature type="signal peptide" evidence="1">
    <location>
        <begin position="1"/>
        <end position="21"/>
    </location>
</feature>
<accession>A0A8J3DHJ1</accession>
<evidence type="ECO:0000313" key="2">
    <source>
        <dbReference type="EMBL" id="GHC07941.1"/>
    </source>
</evidence>
<name>A0A8J3DHJ1_9BACT</name>
<keyword evidence="3" id="KW-1185">Reference proteome</keyword>